<feature type="signal peptide" evidence="1">
    <location>
        <begin position="1"/>
        <end position="22"/>
    </location>
</feature>
<feature type="chain" id="PRO_5045280985" description="AA1-like domain-containing protein" evidence="1">
    <location>
        <begin position="23"/>
        <end position="145"/>
    </location>
</feature>
<protein>
    <recommendedName>
        <fullName evidence="4">AA1-like domain-containing protein</fullName>
    </recommendedName>
</protein>
<keyword evidence="1" id="KW-0732">Signal</keyword>
<organism evidence="2 3">
    <name type="scientific">Aspergillus pseudoustus</name>
    <dbReference type="NCBI Taxonomy" id="1810923"/>
    <lineage>
        <taxon>Eukaryota</taxon>
        <taxon>Fungi</taxon>
        <taxon>Dikarya</taxon>
        <taxon>Ascomycota</taxon>
        <taxon>Pezizomycotina</taxon>
        <taxon>Eurotiomycetes</taxon>
        <taxon>Eurotiomycetidae</taxon>
        <taxon>Eurotiales</taxon>
        <taxon>Aspergillaceae</taxon>
        <taxon>Aspergillus</taxon>
        <taxon>Aspergillus subgen. Nidulantes</taxon>
    </lineage>
</organism>
<dbReference type="Proteomes" id="UP001610446">
    <property type="component" value="Unassembled WGS sequence"/>
</dbReference>
<evidence type="ECO:0000313" key="2">
    <source>
        <dbReference type="EMBL" id="KAL2835480.1"/>
    </source>
</evidence>
<gene>
    <name evidence="2" type="ORF">BJY01DRAFT_252605</name>
</gene>
<sequence length="145" mass="15369">MKLTVFSVLLAASSAVASPTLAAREGSLTLTDFTARASSQSRTSTISFTLEDAVNYPDDTPTNCQLIWGPNGGLPREDACDNGQYLVRFANGQPGISDFTLEFERVSGSVPQQGTVTVTEDDEYTCAYSQGVETCTNSAPIVVSV</sequence>
<keyword evidence="3" id="KW-1185">Reference proteome</keyword>
<evidence type="ECO:0000256" key="1">
    <source>
        <dbReference type="SAM" id="SignalP"/>
    </source>
</evidence>
<dbReference type="EMBL" id="JBFXLU010000203">
    <property type="protein sequence ID" value="KAL2835480.1"/>
    <property type="molecule type" value="Genomic_DNA"/>
</dbReference>
<reference evidence="2 3" key="1">
    <citation type="submission" date="2024-07" db="EMBL/GenBank/DDBJ databases">
        <title>Section-level genome sequencing and comparative genomics of Aspergillus sections Usti and Cavernicolus.</title>
        <authorList>
            <consortium name="Lawrence Berkeley National Laboratory"/>
            <person name="Nybo J.L."/>
            <person name="Vesth T.C."/>
            <person name="Theobald S."/>
            <person name="Frisvad J.C."/>
            <person name="Larsen T.O."/>
            <person name="Kjaerboelling I."/>
            <person name="Rothschild-Mancinelli K."/>
            <person name="Lyhne E.K."/>
            <person name="Kogle M.E."/>
            <person name="Barry K."/>
            <person name="Clum A."/>
            <person name="Na H."/>
            <person name="Ledsgaard L."/>
            <person name="Lin J."/>
            <person name="Lipzen A."/>
            <person name="Kuo A."/>
            <person name="Riley R."/>
            <person name="Mondo S."/>
            <person name="Labutti K."/>
            <person name="Haridas S."/>
            <person name="Pangalinan J."/>
            <person name="Salamov A.A."/>
            <person name="Simmons B.A."/>
            <person name="Magnuson J.K."/>
            <person name="Chen J."/>
            <person name="Drula E."/>
            <person name="Henrissat B."/>
            <person name="Wiebenga A."/>
            <person name="Lubbers R.J."/>
            <person name="Gomes A.C."/>
            <person name="Makela M.R."/>
            <person name="Stajich J."/>
            <person name="Grigoriev I.V."/>
            <person name="Mortensen U.H."/>
            <person name="De Vries R.P."/>
            <person name="Baker S.E."/>
            <person name="Andersen M.R."/>
        </authorList>
    </citation>
    <scope>NUCLEOTIDE SEQUENCE [LARGE SCALE GENOMIC DNA]</scope>
    <source>
        <strain evidence="2 3">CBS 123904</strain>
    </source>
</reference>
<evidence type="ECO:0000313" key="3">
    <source>
        <dbReference type="Proteomes" id="UP001610446"/>
    </source>
</evidence>
<evidence type="ECO:0008006" key="4">
    <source>
        <dbReference type="Google" id="ProtNLM"/>
    </source>
</evidence>
<comment type="caution">
    <text evidence="2">The sequence shown here is derived from an EMBL/GenBank/DDBJ whole genome shotgun (WGS) entry which is preliminary data.</text>
</comment>
<name>A0ABR4J608_9EURO</name>
<accession>A0ABR4J608</accession>
<proteinExistence type="predicted"/>